<dbReference type="Pfam" id="PF26049">
    <property type="entry name" value="RLMG_N"/>
    <property type="match status" value="1"/>
</dbReference>
<keyword evidence="3 7" id="KW-0489">Methyltransferase</keyword>
<evidence type="ECO:0000256" key="2">
    <source>
        <dbReference type="ARBA" id="ARBA00022552"/>
    </source>
</evidence>
<feature type="domain" description="Methyltransferase small" evidence="5">
    <location>
        <begin position="224"/>
        <end position="393"/>
    </location>
</feature>
<dbReference type="PROSITE" id="PS00092">
    <property type="entry name" value="N6_MTASE"/>
    <property type="match status" value="1"/>
</dbReference>
<comment type="caution">
    <text evidence="7">The sequence shown here is derived from an EMBL/GenBank/DDBJ whole genome shotgun (WGS) entry which is preliminary data.</text>
</comment>
<sequence>MVGGRGPFPHVPKSESRPEFSVTPLDLDALFGSLRRFPDVEAANLQAHDATDRFLLETAAGYVTGPETRVAVIGDRYGALTLGALAVLGVGHVRVSQDLYTGRLALQRNAEAAGLSGRLEQLGLGAALLDGAEVVLLQLPKALAELEEIADAVARFAAPGAVLLAGGRVKHMSLGMNAVLEQSFGSVQPQLAQRKSRILVATQRKAVPAEPPFPVSEENSELGITVCAHGAAFSGTRLDIGTRFLLGFLDRLPDARHAIDLGCGTGILATMYAKSRPGTHITATDQSAAAVASARATAAANGLASRITVVQDDAMSTFDAGSADLILLNPPFHLGASVHAGAALKMFEAAARVLEPGGELWTVYNSHLQYRPALERLIGPTTEEGRNPKFTVTRSVRR</sequence>
<dbReference type="Pfam" id="PF05175">
    <property type="entry name" value="MTS"/>
    <property type="match status" value="1"/>
</dbReference>
<proteinExistence type="predicted"/>
<evidence type="ECO:0000313" key="8">
    <source>
        <dbReference type="Proteomes" id="UP000664164"/>
    </source>
</evidence>
<evidence type="ECO:0000313" key="7">
    <source>
        <dbReference type="EMBL" id="MBO1268720.1"/>
    </source>
</evidence>
<keyword evidence="4" id="KW-0808">Transferase</keyword>
<dbReference type="GO" id="GO:0032259">
    <property type="term" value="P:methylation"/>
    <property type="evidence" value="ECO:0007669"/>
    <property type="project" value="UniProtKB-KW"/>
</dbReference>
<dbReference type="InterPro" id="IPR002052">
    <property type="entry name" value="DNA_methylase_N6_adenine_CS"/>
</dbReference>
<dbReference type="PANTHER" id="PTHR47816:SF5">
    <property type="entry name" value="RIBOSOMAL RNA LARGE SUBUNIT METHYLTRANSFERASE G"/>
    <property type="match status" value="1"/>
</dbReference>
<dbReference type="EMBL" id="JAFNLL010000028">
    <property type="protein sequence ID" value="MBO1268720.1"/>
    <property type="molecule type" value="Genomic_DNA"/>
</dbReference>
<dbReference type="PANTHER" id="PTHR47816">
    <property type="entry name" value="RIBOSOMAL RNA SMALL SUBUNIT METHYLTRANSFERASE C"/>
    <property type="match status" value="1"/>
</dbReference>
<keyword evidence="2" id="KW-0698">rRNA processing</keyword>
<dbReference type="CDD" id="cd02440">
    <property type="entry name" value="AdoMet_MTases"/>
    <property type="match status" value="1"/>
</dbReference>
<accession>A0A939HHS0</accession>
<gene>
    <name evidence="7" type="ORF">J1902_12155</name>
</gene>
<dbReference type="GO" id="GO:0006364">
    <property type="term" value="P:rRNA processing"/>
    <property type="evidence" value="ECO:0007669"/>
    <property type="project" value="UniProtKB-KW"/>
</dbReference>
<dbReference type="SUPFAM" id="SSF53335">
    <property type="entry name" value="S-adenosyl-L-methionine-dependent methyltransferases"/>
    <property type="match status" value="1"/>
</dbReference>
<dbReference type="InterPro" id="IPR007848">
    <property type="entry name" value="Small_mtfrase_dom"/>
</dbReference>
<reference evidence="7" key="1">
    <citation type="submission" date="2021-03" db="EMBL/GenBank/DDBJ databases">
        <title>A new species, PO-11, isolated from a karst cave deposit.</title>
        <authorList>
            <person name="Zhaoxiaoyong W."/>
        </authorList>
    </citation>
    <scope>NUCLEOTIDE SEQUENCE</scope>
    <source>
        <strain evidence="7">PO-11</strain>
    </source>
</reference>
<dbReference type="GO" id="GO:0008170">
    <property type="term" value="F:N-methyltransferase activity"/>
    <property type="evidence" value="ECO:0007669"/>
    <property type="project" value="UniProtKB-ARBA"/>
</dbReference>
<protein>
    <submittedName>
        <fullName evidence="7">Methyltransferase</fullName>
    </submittedName>
</protein>
<dbReference type="Gene3D" id="3.40.50.150">
    <property type="entry name" value="Vaccinia Virus protein VP39"/>
    <property type="match status" value="2"/>
</dbReference>
<keyword evidence="8" id="KW-1185">Reference proteome</keyword>
<keyword evidence="1" id="KW-0963">Cytoplasm</keyword>
<dbReference type="InterPro" id="IPR046977">
    <property type="entry name" value="RsmC/RlmG"/>
</dbReference>
<name>A0A939HHS0_9MICC</name>
<dbReference type="AlphaFoldDB" id="A0A939HHS0"/>
<evidence type="ECO:0000259" key="5">
    <source>
        <dbReference type="Pfam" id="PF05175"/>
    </source>
</evidence>
<evidence type="ECO:0000259" key="6">
    <source>
        <dbReference type="Pfam" id="PF26049"/>
    </source>
</evidence>
<dbReference type="Proteomes" id="UP000664164">
    <property type="component" value="Unassembled WGS sequence"/>
</dbReference>
<evidence type="ECO:0000256" key="3">
    <source>
        <dbReference type="ARBA" id="ARBA00022603"/>
    </source>
</evidence>
<evidence type="ECO:0000256" key="1">
    <source>
        <dbReference type="ARBA" id="ARBA00022490"/>
    </source>
</evidence>
<evidence type="ECO:0000256" key="4">
    <source>
        <dbReference type="ARBA" id="ARBA00022679"/>
    </source>
</evidence>
<dbReference type="GO" id="GO:0008757">
    <property type="term" value="F:S-adenosylmethionine-dependent methyltransferase activity"/>
    <property type="evidence" value="ECO:0007669"/>
    <property type="project" value="InterPro"/>
</dbReference>
<organism evidence="7 8">
    <name type="scientific">Arthrobacter cavernae</name>
    <dbReference type="NCBI Taxonomy" id="2817681"/>
    <lineage>
        <taxon>Bacteria</taxon>
        <taxon>Bacillati</taxon>
        <taxon>Actinomycetota</taxon>
        <taxon>Actinomycetes</taxon>
        <taxon>Micrococcales</taxon>
        <taxon>Micrococcaceae</taxon>
        <taxon>Arthrobacter</taxon>
    </lineage>
</organism>
<dbReference type="InterPro" id="IPR058679">
    <property type="entry name" value="RlmG_N"/>
</dbReference>
<dbReference type="GO" id="GO:0003676">
    <property type="term" value="F:nucleic acid binding"/>
    <property type="evidence" value="ECO:0007669"/>
    <property type="project" value="InterPro"/>
</dbReference>
<feature type="domain" description="RlmG N-terminal" evidence="6">
    <location>
        <begin position="33"/>
        <end position="203"/>
    </location>
</feature>
<dbReference type="InterPro" id="IPR029063">
    <property type="entry name" value="SAM-dependent_MTases_sf"/>
</dbReference>